<sequence>MPCASNYTPWQNEWIDEIMELIGCERVKRTYDRDNHLCCGTVVASRHGKEASIRTRRANIEDAKAAGAEAFILQCPLCALNLRDMAKEAGMEPYMLAQLCSLALGEKPAGPGAGLGDDRGWLKIPIGILTGQITQLNELRK</sequence>
<dbReference type="GO" id="GO:0016491">
    <property type="term" value="F:oxidoreductase activity"/>
    <property type="evidence" value="ECO:0007669"/>
    <property type="project" value="UniProtKB-ARBA"/>
</dbReference>
<dbReference type="Pfam" id="PF02754">
    <property type="entry name" value="CCG"/>
    <property type="match status" value="1"/>
</dbReference>
<comment type="caution">
    <text evidence="2">The sequence shown here is derived from an EMBL/GenBank/DDBJ whole genome shotgun (WGS) entry which is preliminary data.</text>
</comment>
<feature type="domain" description="Cysteine-rich" evidence="1">
    <location>
        <begin position="3"/>
        <end position="83"/>
    </location>
</feature>
<proteinExistence type="predicted"/>
<evidence type="ECO:0000259" key="1">
    <source>
        <dbReference type="Pfam" id="PF02754"/>
    </source>
</evidence>
<accession>X1J8C8</accession>
<evidence type="ECO:0000313" key="2">
    <source>
        <dbReference type="EMBL" id="GAH77770.1"/>
    </source>
</evidence>
<dbReference type="InterPro" id="IPR004017">
    <property type="entry name" value="Cys_rich_dom"/>
</dbReference>
<organism evidence="2">
    <name type="scientific">marine sediment metagenome</name>
    <dbReference type="NCBI Taxonomy" id="412755"/>
    <lineage>
        <taxon>unclassified sequences</taxon>
        <taxon>metagenomes</taxon>
        <taxon>ecological metagenomes</taxon>
    </lineage>
</organism>
<gene>
    <name evidence="2" type="ORF">S03H2_66047</name>
</gene>
<protein>
    <recommendedName>
        <fullName evidence="1">Cysteine-rich domain-containing protein</fullName>
    </recommendedName>
</protein>
<name>X1J8C8_9ZZZZ</name>
<dbReference type="EMBL" id="BARU01043083">
    <property type="protein sequence ID" value="GAH77770.1"/>
    <property type="molecule type" value="Genomic_DNA"/>
</dbReference>
<reference evidence="2" key="1">
    <citation type="journal article" date="2014" name="Front. Microbiol.">
        <title>High frequency of phylogenetically diverse reductive dehalogenase-homologous genes in deep subseafloor sedimentary metagenomes.</title>
        <authorList>
            <person name="Kawai M."/>
            <person name="Futagami T."/>
            <person name="Toyoda A."/>
            <person name="Takaki Y."/>
            <person name="Nishi S."/>
            <person name="Hori S."/>
            <person name="Arai W."/>
            <person name="Tsubouchi T."/>
            <person name="Morono Y."/>
            <person name="Uchiyama I."/>
            <person name="Ito T."/>
            <person name="Fujiyama A."/>
            <person name="Inagaki F."/>
            <person name="Takami H."/>
        </authorList>
    </citation>
    <scope>NUCLEOTIDE SEQUENCE</scope>
    <source>
        <strain evidence="2">Expedition CK06-06</strain>
    </source>
</reference>
<dbReference type="AlphaFoldDB" id="X1J8C8"/>